<dbReference type="RefSeq" id="WP_165878715.1">
    <property type="nucleotide sequence ID" value="NZ_JACIGF010000002.1"/>
</dbReference>
<dbReference type="SUPFAM" id="SSF56954">
    <property type="entry name" value="Outer membrane efflux proteins (OEP)"/>
    <property type="match status" value="1"/>
</dbReference>
<dbReference type="PANTHER" id="PTHR30203:SF24">
    <property type="entry name" value="BLR4935 PROTEIN"/>
    <property type="match status" value="1"/>
</dbReference>
<keyword evidence="5" id="KW-1185">Reference proteome</keyword>
<dbReference type="Gene3D" id="1.20.1600.10">
    <property type="entry name" value="Outer membrane efflux proteins (OEP)"/>
    <property type="match status" value="1"/>
</dbReference>
<name>A0A4R2PUU2_RHOSA</name>
<keyword evidence="2" id="KW-0175">Coiled coil</keyword>
<gene>
    <name evidence="4" type="ORF">EV659_102334</name>
</gene>
<sequence length="563" mass="60932">MAWLGVVPGLAVGPASGAAAAAEPPGGARVAPLTLSDGTADPADPADPVSPTRPLLTLDMLDRQQGGPSGASQGASPGASQGAGGSQTPAGAPSQSRSAEAQATDGDPLAAGRRPPLTRDEVLESSLRHMPRILEAMAQFRAAQGDMVSAMGAFDLMVKSEGFARASGYYDGREVDGQVRQALGPFGAEVYGGYRFSGGDFPIYEDKSFTNKLGEARIGFVLSLLRDRQIDGRRGEVRRARIERERAEIEVMLTQIGVQYQALSAYLRWIAAGLRQGIFVDLLALAERRQEALSRRVSAGDAAAILLTENRQNLARRATLVAQAKRDFVNAGLSLAQFYRDAAGEPETPDPARAPDGYPPIRQGELMQVENDIQRARVARPELALIDASLDRARLSLALGRNELLPRLQFGSEVSRDFGAVDLGGPSRDSTDTIVKFSFSVPLQRRFAEGRISRAQAELDALRYRRQFTAERIELEVRRLVNDLRAAAETVRLADLEVDQAQTMQAAERRRFREGGSDFFVVNRREEATADARVRLVDAQLQYFEALANYRAATADLGALGIR</sequence>
<feature type="region of interest" description="Disordered" evidence="3">
    <location>
        <begin position="16"/>
        <end position="118"/>
    </location>
</feature>
<evidence type="ECO:0000256" key="3">
    <source>
        <dbReference type="SAM" id="MobiDB-lite"/>
    </source>
</evidence>
<dbReference type="GO" id="GO:0015562">
    <property type="term" value="F:efflux transmembrane transporter activity"/>
    <property type="evidence" value="ECO:0007669"/>
    <property type="project" value="InterPro"/>
</dbReference>
<protein>
    <submittedName>
        <fullName evidence="4">Outer membrane efflux protein</fullName>
    </submittedName>
</protein>
<proteinExistence type="inferred from homology"/>
<comment type="similarity">
    <text evidence="1">Belongs to the outer membrane factor (OMF) (TC 1.B.17) family.</text>
</comment>
<dbReference type="EMBL" id="SLXO01000002">
    <property type="protein sequence ID" value="TCP37925.1"/>
    <property type="molecule type" value="Genomic_DNA"/>
</dbReference>
<comment type="caution">
    <text evidence="4">The sequence shown here is derived from an EMBL/GenBank/DDBJ whole genome shotgun (WGS) entry which is preliminary data.</text>
</comment>
<dbReference type="PANTHER" id="PTHR30203">
    <property type="entry name" value="OUTER MEMBRANE CATION EFFLUX PROTEIN"/>
    <property type="match status" value="1"/>
</dbReference>
<dbReference type="InParanoid" id="A0A4R2PUU2"/>
<feature type="coiled-coil region" evidence="2">
    <location>
        <begin position="445"/>
        <end position="490"/>
    </location>
</feature>
<evidence type="ECO:0000313" key="4">
    <source>
        <dbReference type="EMBL" id="TCP37925.1"/>
    </source>
</evidence>
<dbReference type="Proteomes" id="UP000295399">
    <property type="component" value="Unassembled WGS sequence"/>
</dbReference>
<reference evidence="4 5" key="1">
    <citation type="submission" date="2019-03" db="EMBL/GenBank/DDBJ databases">
        <title>Genomic Encyclopedia of Type Strains, Phase IV (KMG-IV): sequencing the most valuable type-strain genomes for metagenomic binning, comparative biology and taxonomic classification.</title>
        <authorList>
            <person name="Goeker M."/>
        </authorList>
    </citation>
    <scope>NUCLEOTIDE SEQUENCE [LARGE SCALE GENOMIC DNA]</scope>
    <source>
        <strain evidence="4 5">DSM 2132</strain>
    </source>
</reference>
<evidence type="ECO:0000256" key="2">
    <source>
        <dbReference type="SAM" id="Coils"/>
    </source>
</evidence>
<feature type="compositionally biased region" description="Low complexity" evidence="3">
    <location>
        <begin position="64"/>
        <end position="94"/>
    </location>
</feature>
<dbReference type="AlphaFoldDB" id="A0A4R2PUU2"/>
<evidence type="ECO:0000313" key="5">
    <source>
        <dbReference type="Proteomes" id="UP000295399"/>
    </source>
</evidence>
<feature type="compositionally biased region" description="Low complexity" evidence="3">
    <location>
        <begin position="16"/>
        <end position="32"/>
    </location>
</feature>
<organism evidence="4 5">
    <name type="scientific">Rhodothalassium salexigens DSM 2132</name>
    <dbReference type="NCBI Taxonomy" id="1188247"/>
    <lineage>
        <taxon>Bacteria</taxon>
        <taxon>Pseudomonadati</taxon>
        <taxon>Pseudomonadota</taxon>
        <taxon>Alphaproteobacteria</taxon>
        <taxon>Rhodothalassiales</taxon>
        <taxon>Rhodothalassiaceae</taxon>
        <taxon>Rhodothalassium</taxon>
    </lineage>
</organism>
<evidence type="ECO:0000256" key="1">
    <source>
        <dbReference type="ARBA" id="ARBA00007613"/>
    </source>
</evidence>
<dbReference type="Pfam" id="PF02321">
    <property type="entry name" value="OEP"/>
    <property type="match status" value="1"/>
</dbReference>
<dbReference type="InterPro" id="IPR003423">
    <property type="entry name" value="OMP_efflux"/>
</dbReference>
<dbReference type="InterPro" id="IPR010131">
    <property type="entry name" value="MdtP/NodT-like"/>
</dbReference>
<accession>A0A4R2PUU2</accession>